<proteinExistence type="predicted"/>
<feature type="transmembrane region" description="Helical" evidence="1">
    <location>
        <begin position="164"/>
        <end position="185"/>
    </location>
</feature>
<keyword evidence="1" id="KW-1133">Transmembrane helix</keyword>
<evidence type="ECO:0000259" key="2">
    <source>
        <dbReference type="Pfam" id="PF02517"/>
    </source>
</evidence>
<feature type="transmembrane region" description="Helical" evidence="1">
    <location>
        <begin position="288"/>
        <end position="308"/>
    </location>
</feature>
<dbReference type="Proteomes" id="UP000000758">
    <property type="component" value="Chromosome"/>
</dbReference>
<feature type="transmembrane region" description="Helical" evidence="1">
    <location>
        <begin position="71"/>
        <end position="90"/>
    </location>
</feature>
<dbReference type="EnsemblBacteria" id="ABK77837">
    <property type="protein sequence ID" value="ABK77837"/>
    <property type="gene ID" value="CENSYa_1213"/>
</dbReference>
<feature type="domain" description="CAAX prenyl protease 2/Lysostaphin resistance protein A-like" evidence="2">
    <location>
        <begin position="157"/>
        <end position="265"/>
    </location>
</feature>
<feature type="transmembrane region" description="Helical" evidence="1">
    <location>
        <begin position="111"/>
        <end position="132"/>
    </location>
</feature>
<reference evidence="3 4" key="1">
    <citation type="journal article" date="2006" name="Proc. Natl. Acad. Sci. U.S.A.">
        <title>Genomic analysis of the uncultivated marine crenarchaeote Cenarchaeum symbiosum.</title>
        <authorList>
            <person name="Hallam S.J."/>
            <person name="Konstantinidis K.T."/>
            <person name="Putnam N."/>
            <person name="Schleper C."/>
            <person name="Watanabe Y."/>
            <person name="Sugahara J."/>
            <person name="Preston C."/>
            <person name="de la Torre J."/>
            <person name="Richardson P.M."/>
            <person name="DeLong E.F."/>
        </authorList>
    </citation>
    <scope>NUCLEOTIDE SEQUENCE [LARGE SCALE GENOMIC DNA]</scope>
    <source>
        <strain evidence="4">A</strain>
    </source>
</reference>
<evidence type="ECO:0000313" key="3">
    <source>
        <dbReference type="EMBL" id="ABK77837.1"/>
    </source>
</evidence>
<dbReference type="GO" id="GO:0004175">
    <property type="term" value="F:endopeptidase activity"/>
    <property type="evidence" value="ECO:0007669"/>
    <property type="project" value="UniProtKB-ARBA"/>
</dbReference>
<dbReference type="HOGENOM" id="CLU_843595_0_0_2"/>
<evidence type="ECO:0000313" key="4">
    <source>
        <dbReference type="Proteomes" id="UP000000758"/>
    </source>
</evidence>
<evidence type="ECO:0000256" key="1">
    <source>
        <dbReference type="SAM" id="Phobius"/>
    </source>
</evidence>
<keyword evidence="4" id="KW-1185">Reference proteome</keyword>
<gene>
    <name evidence="3" type="ordered locus">CENSYa_1213</name>
</gene>
<keyword evidence="1" id="KW-0472">Membrane</keyword>
<keyword evidence="1" id="KW-0812">Transmembrane</keyword>
<feature type="transmembrane region" description="Helical" evidence="1">
    <location>
        <begin position="206"/>
        <end position="224"/>
    </location>
</feature>
<feature type="transmembrane region" description="Helical" evidence="1">
    <location>
        <begin position="255"/>
        <end position="276"/>
    </location>
</feature>
<feature type="transmembrane region" description="Helical" evidence="1">
    <location>
        <begin position="12"/>
        <end position="39"/>
    </location>
</feature>
<accession>A0RWX0</accession>
<dbReference type="EMBL" id="DP000238">
    <property type="protein sequence ID" value="ABK77837.1"/>
    <property type="molecule type" value="Genomic_DNA"/>
</dbReference>
<dbReference type="GO" id="GO:0080120">
    <property type="term" value="P:CAAX-box protein maturation"/>
    <property type="evidence" value="ECO:0007669"/>
    <property type="project" value="UniProtKB-ARBA"/>
</dbReference>
<dbReference type="InterPro" id="IPR003675">
    <property type="entry name" value="Rce1/LyrA-like_dom"/>
</dbReference>
<name>A0RWX0_CENSY</name>
<dbReference type="Pfam" id="PF02517">
    <property type="entry name" value="Rce1-like"/>
    <property type="match status" value="1"/>
</dbReference>
<dbReference type="AlphaFoldDB" id="A0RWX0"/>
<sequence>MGPRGDRTVQVLGIPFAVLILAIFLMMAASVPLGIIAVLGEGQGRGIDVPEIGFFVGGIGVALPADIGLEAALIAFWAANALFFAAAILGPGRLFFRELRGTGGGEPSSSYVIAAAKWFSVIVLASLIIGAVQDAVGIPTEPPPAENELVRFFEVTKASIVEELGFRVILVGVPMYLLFSDRHSARHLLQSLWRPGENLRADKRKALLVISAAALVFGIAHITSGEPWSAGKFAQATAAGVIIGWAYFRHGLVAAVVIHWATNYFLLSYAHILAGAGEIVDAFLHPVLQSFEIIFVVAGAVSVAIMLARR</sequence>
<protein>
    <recommendedName>
        <fullName evidence="2">CAAX prenyl protease 2/Lysostaphin resistance protein A-like domain-containing protein</fullName>
    </recommendedName>
</protein>
<organism evidence="3 4">
    <name type="scientific">Cenarchaeum symbiosum (strain A)</name>
    <dbReference type="NCBI Taxonomy" id="414004"/>
    <lineage>
        <taxon>Archaea</taxon>
        <taxon>Nitrososphaerota</taxon>
        <taxon>Candidatus Cenarchaeales</taxon>
        <taxon>Candidatus Cenarchaeaceae</taxon>
        <taxon>Candidatus Cenarchaeum</taxon>
    </lineage>
</organism>
<dbReference type="KEGG" id="csy:CENSYa_1213"/>